<dbReference type="EMBL" id="BOOW01000052">
    <property type="protein sequence ID" value="GII96948.1"/>
    <property type="molecule type" value="Genomic_DNA"/>
</dbReference>
<evidence type="ECO:0000313" key="2">
    <source>
        <dbReference type="Proteomes" id="UP000606172"/>
    </source>
</evidence>
<dbReference type="AlphaFoldDB" id="A0A919VB03"/>
<keyword evidence="2" id="KW-1185">Reference proteome</keyword>
<protein>
    <submittedName>
        <fullName evidence="1">Uncharacterized protein</fullName>
    </submittedName>
</protein>
<dbReference type="Gene3D" id="1.10.357.10">
    <property type="entry name" value="Tetracycline Repressor, domain 2"/>
    <property type="match status" value="1"/>
</dbReference>
<dbReference type="Proteomes" id="UP000606172">
    <property type="component" value="Unassembled WGS sequence"/>
</dbReference>
<dbReference type="RefSeq" id="WP_204032186.1">
    <property type="nucleotide sequence ID" value="NZ_BOOW01000052.1"/>
</dbReference>
<reference evidence="1" key="1">
    <citation type="submission" date="2021-01" db="EMBL/GenBank/DDBJ databases">
        <title>Whole genome shotgun sequence of Sinosporangium siamense NBRC 109515.</title>
        <authorList>
            <person name="Komaki H."/>
            <person name="Tamura T."/>
        </authorList>
    </citation>
    <scope>NUCLEOTIDE SEQUENCE</scope>
    <source>
        <strain evidence="1">NBRC 109515</strain>
    </source>
</reference>
<dbReference type="InterPro" id="IPR036271">
    <property type="entry name" value="Tet_transcr_reg_TetR-rel_C_sf"/>
</dbReference>
<gene>
    <name evidence="1" type="ORF">Ssi02_71790</name>
</gene>
<evidence type="ECO:0000313" key="1">
    <source>
        <dbReference type="EMBL" id="GII96948.1"/>
    </source>
</evidence>
<name>A0A919VB03_9ACTN</name>
<organism evidence="1 2">
    <name type="scientific">Sinosporangium siamense</name>
    <dbReference type="NCBI Taxonomy" id="1367973"/>
    <lineage>
        <taxon>Bacteria</taxon>
        <taxon>Bacillati</taxon>
        <taxon>Actinomycetota</taxon>
        <taxon>Actinomycetes</taxon>
        <taxon>Streptosporangiales</taxon>
        <taxon>Streptosporangiaceae</taxon>
        <taxon>Sinosporangium</taxon>
    </lineage>
</organism>
<sequence>MVTLWRQRPFPVPDLADLPTSLREQLTAYSATSDGRLPPKAAHVYVSCWIRLYGLLCMEVLHQLDFAYTDMEPVFEECLRDLATAVGLDDPAA</sequence>
<dbReference type="SUPFAM" id="SSF48498">
    <property type="entry name" value="Tetracyclin repressor-like, C-terminal domain"/>
    <property type="match status" value="1"/>
</dbReference>
<proteinExistence type="predicted"/>
<comment type="caution">
    <text evidence="1">The sequence shown here is derived from an EMBL/GenBank/DDBJ whole genome shotgun (WGS) entry which is preliminary data.</text>
</comment>
<accession>A0A919VB03</accession>